<comment type="similarity">
    <text evidence="1">Belongs to the GST superfamily.</text>
</comment>
<keyword evidence="4" id="KW-0648">Protein biosynthesis</keyword>
<dbReference type="GO" id="GO:0005737">
    <property type="term" value="C:cytoplasm"/>
    <property type="evidence" value="ECO:0007669"/>
    <property type="project" value="TreeGrafter"/>
</dbReference>
<evidence type="ECO:0000259" key="3">
    <source>
        <dbReference type="PROSITE" id="PS50405"/>
    </source>
</evidence>
<dbReference type="Pfam" id="PF00043">
    <property type="entry name" value="GST_C"/>
    <property type="match status" value="1"/>
</dbReference>
<keyword evidence="5" id="KW-1185">Reference proteome</keyword>
<reference evidence="4 5" key="1">
    <citation type="journal article" date="2023" name="G3 (Bethesda)">
        <title>A high-quality reference genome for the fission yeast Schizosaccharomyces osmophilus.</title>
        <authorList>
            <person name="Jia G.S."/>
            <person name="Zhang W.C."/>
            <person name="Liang Y."/>
            <person name="Liu X.H."/>
            <person name="Rhind N."/>
            <person name="Pidoux A."/>
            <person name="Brysch-Herzberg M."/>
            <person name="Du L.L."/>
        </authorList>
    </citation>
    <scope>NUCLEOTIDE SEQUENCE [LARGE SCALE GENOMIC DNA]</scope>
    <source>
        <strain evidence="4 5">CBS 15793</strain>
    </source>
</reference>
<evidence type="ECO:0000313" key="5">
    <source>
        <dbReference type="Proteomes" id="UP001212411"/>
    </source>
</evidence>
<accession>A0AAE9WF39</accession>
<dbReference type="InterPro" id="IPR050802">
    <property type="entry name" value="EF-GSTs"/>
</dbReference>
<dbReference type="PANTHER" id="PTHR43986:SF1">
    <property type="entry name" value="ELONGATION FACTOR 1-GAMMA"/>
    <property type="match status" value="1"/>
</dbReference>
<dbReference type="InterPro" id="IPR004045">
    <property type="entry name" value="Glutathione_S-Trfase_N"/>
</dbReference>
<dbReference type="Gene3D" id="1.20.1050.10">
    <property type="match status" value="1"/>
</dbReference>
<dbReference type="Gene3D" id="3.40.30.10">
    <property type="entry name" value="Glutaredoxin"/>
    <property type="match status" value="1"/>
</dbReference>
<evidence type="ECO:0000259" key="2">
    <source>
        <dbReference type="PROSITE" id="PS50404"/>
    </source>
</evidence>
<dbReference type="AlphaFoldDB" id="A0AAE9WF39"/>
<dbReference type="RefSeq" id="XP_056039445.1">
    <property type="nucleotide sequence ID" value="XM_056183088.1"/>
</dbReference>
<dbReference type="GeneID" id="80877777"/>
<dbReference type="InterPro" id="IPR036249">
    <property type="entry name" value="Thioredoxin-like_sf"/>
</dbReference>
<evidence type="ECO:0000313" key="4">
    <source>
        <dbReference type="EMBL" id="WBW75202.1"/>
    </source>
</evidence>
<feature type="domain" description="GST N-terminal" evidence="2">
    <location>
        <begin position="2"/>
        <end position="81"/>
    </location>
</feature>
<dbReference type="InterPro" id="IPR036282">
    <property type="entry name" value="Glutathione-S-Trfase_C_sf"/>
</dbReference>
<dbReference type="CDD" id="cd03181">
    <property type="entry name" value="GST_C_EF1Bgamma_like"/>
    <property type="match status" value="1"/>
</dbReference>
<dbReference type="FunFam" id="3.40.30.10:FF:000142">
    <property type="entry name" value="Elongation factor 1 gamma"/>
    <property type="match status" value="1"/>
</dbReference>
<dbReference type="GO" id="GO:0005634">
    <property type="term" value="C:nucleus"/>
    <property type="evidence" value="ECO:0007669"/>
    <property type="project" value="TreeGrafter"/>
</dbReference>
<feature type="domain" description="GST C-terminal" evidence="3">
    <location>
        <begin position="89"/>
        <end position="216"/>
    </location>
</feature>
<dbReference type="PROSITE" id="PS50405">
    <property type="entry name" value="GST_CTER"/>
    <property type="match status" value="1"/>
</dbReference>
<dbReference type="Proteomes" id="UP001212411">
    <property type="component" value="Chromosome 3"/>
</dbReference>
<name>A0AAE9WF39_9SCHI</name>
<dbReference type="GO" id="GO:0003746">
    <property type="term" value="F:translation elongation factor activity"/>
    <property type="evidence" value="ECO:0007669"/>
    <property type="project" value="UniProtKB-KW"/>
</dbReference>
<keyword evidence="4" id="KW-0251">Elongation factor</keyword>
<dbReference type="Pfam" id="PF02798">
    <property type="entry name" value="GST_N"/>
    <property type="match status" value="1"/>
</dbReference>
<dbReference type="InterPro" id="IPR004046">
    <property type="entry name" value="GST_C"/>
</dbReference>
<dbReference type="SUPFAM" id="SSF52833">
    <property type="entry name" value="Thioredoxin-like"/>
    <property type="match status" value="1"/>
</dbReference>
<dbReference type="InterPro" id="IPR040079">
    <property type="entry name" value="Glutathione_S-Trfase"/>
</dbReference>
<dbReference type="InterPro" id="IPR010987">
    <property type="entry name" value="Glutathione-S-Trfase_C-like"/>
</dbReference>
<proteinExistence type="inferred from homology"/>
<dbReference type="CDD" id="cd03044">
    <property type="entry name" value="GST_N_EF1Bgamma"/>
    <property type="match status" value="1"/>
</dbReference>
<gene>
    <name evidence="4" type="ORF">SOMG_04301</name>
</gene>
<dbReference type="SFLD" id="SFLDS00019">
    <property type="entry name" value="Glutathione_Transferase_(cytos"/>
    <property type="match status" value="1"/>
</dbReference>
<dbReference type="EMBL" id="CP115613">
    <property type="protein sequence ID" value="WBW75202.1"/>
    <property type="molecule type" value="Genomic_DNA"/>
</dbReference>
<dbReference type="PANTHER" id="PTHR43986">
    <property type="entry name" value="ELONGATION FACTOR 1-GAMMA"/>
    <property type="match status" value="1"/>
</dbReference>
<protein>
    <submittedName>
        <fullName evidence="4">Glutathione S-transferase, translational elongation factor eEF1</fullName>
    </submittedName>
</protein>
<dbReference type="SUPFAM" id="SSF47616">
    <property type="entry name" value="GST C-terminal domain-like"/>
    <property type="match status" value="1"/>
</dbReference>
<evidence type="ECO:0000256" key="1">
    <source>
        <dbReference type="RuleBase" id="RU003494"/>
    </source>
</evidence>
<sequence>MSLGTLYSFKDNTRTVCLLELAKHLNLQIDLVETYPHKFPAELAAKFPLQKLPVFIGSNGVELSELFAVLRYFYEKGKQNDAELLGAKNAKEDAEIWQWIAYVNTDVVIPSVIRPWLGMCRGATPYEEKPFKESSAKALGVLKKFNDMLVDRTFLVGNRFTLADLVAGSMLRLFYRFIVDPEQRSKLPHLTRYYVTMFHLGNLSEIIPLELIPSVVVAKN</sequence>
<dbReference type="KEGG" id="som:SOMG_04301"/>
<organism evidence="4 5">
    <name type="scientific">Schizosaccharomyces osmophilus</name>
    <dbReference type="NCBI Taxonomy" id="2545709"/>
    <lineage>
        <taxon>Eukaryota</taxon>
        <taxon>Fungi</taxon>
        <taxon>Dikarya</taxon>
        <taxon>Ascomycota</taxon>
        <taxon>Taphrinomycotina</taxon>
        <taxon>Schizosaccharomycetes</taxon>
        <taxon>Schizosaccharomycetales</taxon>
        <taxon>Schizosaccharomycetaceae</taxon>
        <taxon>Schizosaccharomyces</taxon>
    </lineage>
</organism>
<dbReference type="PROSITE" id="PS50404">
    <property type="entry name" value="GST_NTER"/>
    <property type="match status" value="1"/>
</dbReference>